<keyword evidence="10 13" id="KW-1133">Transmembrane helix</keyword>
<evidence type="ECO:0000256" key="11">
    <source>
        <dbReference type="ARBA" id="ARBA00023136"/>
    </source>
</evidence>
<feature type="compositionally biased region" description="Acidic residues" evidence="12">
    <location>
        <begin position="492"/>
        <end position="503"/>
    </location>
</feature>
<dbReference type="GO" id="GO:0016020">
    <property type="term" value="C:membrane"/>
    <property type="evidence" value="ECO:0007669"/>
    <property type="project" value="UniProtKB-SubCell"/>
</dbReference>
<feature type="transmembrane region" description="Helical" evidence="13">
    <location>
        <begin position="778"/>
        <end position="800"/>
    </location>
</feature>
<feature type="region of interest" description="Disordered" evidence="12">
    <location>
        <begin position="62"/>
        <end position="91"/>
    </location>
</feature>
<feature type="domain" description="Peptidase M50" evidence="14">
    <location>
        <begin position="837"/>
        <end position="1004"/>
    </location>
</feature>
<evidence type="ECO:0000256" key="5">
    <source>
        <dbReference type="ARBA" id="ARBA00022640"/>
    </source>
</evidence>
<dbReference type="GO" id="GO:0006508">
    <property type="term" value="P:proteolysis"/>
    <property type="evidence" value="ECO:0007669"/>
    <property type="project" value="UniProtKB-KW"/>
</dbReference>
<feature type="transmembrane region" description="Helical" evidence="13">
    <location>
        <begin position="1009"/>
        <end position="1035"/>
    </location>
</feature>
<feature type="region of interest" description="Disordered" evidence="12">
    <location>
        <begin position="230"/>
        <end position="276"/>
    </location>
</feature>
<feature type="transmembrane region" description="Helical" evidence="13">
    <location>
        <begin position="926"/>
        <end position="948"/>
    </location>
</feature>
<dbReference type="GO" id="GO:0008233">
    <property type="term" value="F:peptidase activity"/>
    <property type="evidence" value="ECO:0007669"/>
    <property type="project" value="UniProtKB-KW"/>
</dbReference>
<accession>A0A7S4EER0</accession>
<feature type="compositionally biased region" description="Low complexity" evidence="12">
    <location>
        <begin position="235"/>
        <end position="270"/>
    </location>
</feature>
<keyword evidence="4" id="KW-0150">Chloroplast</keyword>
<dbReference type="PANTHER" id="PTHR31412">
    <property type="entry name" value="ZINC METALLOPROTEASE EGY1"/>
    <property type="match status" value="1"/>
</dbReference>
<evidence type="ECO:0000256" key="12">
    <source>
        <dbReference type="SAM" id="MobiDB-lite"/>
    </source>
</evidence>
<dbReference type="EMBL" id="HBIX01002130">
    <property type="protein sequence ID" value="CAE0708854.1"/>
    <property type="molecule type" value="Transcribed_RNA"/>
</dbReference>
<dbReference type="PANTHER" id="PTHR31412:SF0">
    <property type="entry name" value="ZINC METALLOPROTEASE EGY1, CHLOROPLASTIC-RELATED"/>
    <property type="match status" value="1"/>
</dbReference>
<proteinExistence type="inferred from homology"/>
<comment type="subcellular location">
    <subcellularLocation>
        <location evidence="1">Membrane</location>
        <topology evidence="1">Multi-pass membrane protein</topology>
    </subcellularLocation>
    <subcellularLocation>
        <location evidence="2">Plastid</location>
        <location evidence="2">Chloroplast</location>
    </subcellularLocation>
</comment>
<evidence type="ECO:0000256" key="4">
    <source>
        <dbReference type="ARBA" id="ARBA00022528"/>
    </source>
</evidence>
<dbReference type="Pfam" id="PF02163">
    <property type="entry name" value="Peptidase_M50"/>
    <property type="match status" value="1"/>
</dbReference>
<protein>
    <recommendedName>
        <fullName evidence="14">Peptidase M50 domain-containing protein</fullName>
    </recommendedName>
</protein>
<evidence type="ECO:0000256" key="1">
    <source>
        <dbReference type="ARBA" id="ARBA00004141"/>
    </source>
</evidence>
<evidence type="ECO:0000256" key="3">
    <source>
        <dbReference type="ARBA" id="ARBA00007931"/>
    </source>
</evidence>
<evidence type="ECO:0000256" key="10">
    <source>
        <dbReference type="ARBA" id="ARBA00022989"/>
    </source>
</evidence>
<evidence type="ECO:0000256" key="9">
    <source>
        <dbReference type="ARBA" id="ARBA00022946"/>
    </source>
</evidence>
<feature type="region of interest" description="Disordered" evidence="12">
    <location>
        <begin position="464"/>
        <end position="513"/>
    </location>
</feature>
<dbReference type="InterPro" id="IPR008915">
    <property type="entry name" value="Peptidase_M50"/>
</dbReference>
<gene>
    <name evidence="15" type="ORF">PAUS00366_LOCUS1574</name>
</gene>
<sequence>MAKTGTTTATHSYTTSSRIRNVALAMKPTTASFLLCTLLILVLRNDDPKTRILKAAEAFVAPTGRSSVDRSPKKNHNLPVRQRESSSSRSQRLRYIFRSSANKQITHTDFPLGSFQFHLHATQQQYQDKEQQNELEKDDENSNRNNQNSEVEKLLMDAERLRLEAERMDANLTLQKIAALEEKLSNDAWLEKQQGQTVKDLYEKLRQLESKVSRPDSAVRPEFSVNEKIEKIMEESSSSTIDDTSSSSLKEGNEYSSSSSSAYDGNSNISKNRNLPPMAGFDDSDLNLYVPVAEDVNKMAPNATLDERITLFRDAPELQEHFKQKLQRLILEPLEELQELETLKEQYFGSSSSKEKDALLKQIKRLEAKVEENNIGMSTATDNGGSDANGSGGIGYSDKILIPQDRLPPLTENELEERFEAIKGLPDILVTIYLQRNGLYDLPAAISTIDVKLGSDGVNVVLNTKNDSATNANENDEDSEKNEDDVKRIEDDANGEGQDENENENSSTDVTPDASFDLYENLRLAIQMDYYDLQLQLLDQGRVIPLSDDMRKDFAAAYQSLPMQVRERYVVEKLEIKSLEASIITSDKDDDVERVLKEVLQPVDEPFAALSQATSAFGRGAKEQTATPPEYNDVEFVDRSRYLEEFLPAIASLEEMHPSREDVDLFVTECLSGSGKKIFMVTSKPERVVGGYYIRGSNQMEPDTKSATTANERLAEGVYERLQNHPTLKDKIEFYYVLDPSPPSDEDLELEVNLNPIFIVTTKDPKTMYDLSSPMTKIAVTIAGLLSTFLFSIGSCVLNPKINASIETALDSVSSSASTTVYVDVDWFFSLCLPLYFSFLSILFAHELGHRIVASIYKFDIGLPTVVPSLSTGLAGSITPFKSPPPSKKALFDFAIAGPLAGLTVSICLLFVGLELTRQMGLDTNLPVLPVDLARASSLGGGMMQFFLGKYTLLPDQGPGAFVELHPFAVSGFIGCLTNALALLPLGHTDGGRISLAMFGRRGAFVVKLFTTLILTASGLFGLDEMNILLAYVVFTLIWQRELESPIRNEVDELSFSRGLVGIISAVAVGLILIPMTS</sequence>
<evidence type="ECO:0000256" key="2">
    <source>
        <dbReference type="ARBA" id="ARBA00004229"/>
    </source>
</evidence>
<dbReference type="GO" id="GO:0009507">
    <property type="term" value="C:chloroplast"/>
    <property type="evidence" value="ECO:0007669"/>
    <property type="project" value="UniProtKB-SubCell"/>
</dbReference>
<evidence type="ECO:0000313" key="15">
    <source>
        <dbReference type="EMBL" id="CAE0708854.1"/>
    </source>
</evidence>
<keyword evidence="8" id="KW-0378">Hydrolase</keyword>
<feature type="transmembrane region" description="Helical" evidence="13">
    <location>
        <begin position="827"/>
        <end position="845"/>
    </location>
</feature>
<feature type="transmembrane region" description="Helical" evidence="13">
    <location>
        <begin position="1055"/>
        <end position="1074"/>
    </location>
</feature>
<evidence type="ECO:0000256" key="8">
    <source>
        <dbReference type="ARBA" id="ARBA00022801"/>
    </source>
</evidence>
<evidence type="ECO:0000256" key="6">
    <source>
        <dbReference type="ARBA" id="ARBA00022670"/>
    </source>
</evidence>
<feature type="transmembrane region" description="Helical" evidence="13">
    <location>
        <begin position="968"/>
        <end position="988"/>
    </location>
</feature>
<keyword evidence="7 13" id="KW-0812">Transmembrane</keyword>
<dbReference type="AlphaFoldDB" id="A0A7S4EER0"/>
<keyword evidence="11 13" id="KW-0472">Membrane</keyword>
<comment type="similarity">
    <text evidence="3">Belongs to the peptidase M50B family.</text>
</comment>
<feature type="region of interest" description="Disordered" evidence="12">
    <location>
        <begin position="123"/>
        <end position="149"/>
    </location>
</feature>
<keyword evidence="6" id="KW-0645">Protease</keyword>
<keyword evidence="5" id="KW-0934">Plastid</keyword>
<feature type="transmembrane region" description="Helical" evidence="13">
    <location>
        <begin position="22"/>
        <end position="43"/>
    </location>
</feature>
<organism evidence="15">
    <name type="scientific">Pseudo-nitzschia australis</name>
    <dbReference type="NCBI Taxonomy" id="44445"/>
    <lineage>
        <taxon>Eukaryota</taxon>
        <taxon>Sar</taxon>
        <taxon>Stramenopiles</taxon>
        <taxon>Ochrophyta</taxon>
        <taxon>Bacillariophyta</taxon>
        <taxon>Bacillariophyceae</taxon>
        <taxon>Bacillariophycidae</taxon>
        <taxon>Bacillariales</taxon>
        <taxon>Bacillariaceae</taxon>
        <taxon>Pseudo-nitzschia</taxon>
    </lineage>
</organism>
<name>A0A7S4EER0_9STRA</name>
<keyword evidence="9" id="KW-0809">Transit peptide</keyword>
<feature type="compositionally biased region" description="Acidic residues" evidence="12">
    <location>
        <begin position="474"/>
        <end position="483"/>
    </location>
</feature>
<dbReference type="InterPro" id="IPR044838">
    <property type="entry name" value="EGY1-like"/>
</dbReference>
<evidence type="ECO:0000256" key="7">
    <source>
        <dbReference type="ARBA" id="ARBA00022692"/>
    </source>
</evidence>
<feature type="transmembrane region" description="Helical" evidence="13">
    <location>
        <begin position="890"/>
        <end position="914"/>
    </location>
</feature>
<reference evidence="15" key="1">
    <citation type="submission" date="2021-01" db="EMBL/GenBank/DDBJ databases">
        <authorList>
            <person name="Corre E."/>
            <person name="Pelletier E."/>
            <person name="Niang G."/>
            <person name="Scheremetjew M."/>
            <person name="Finn R."/>
            <person name="Kale V."/>
            <person name="Holt S."/>
            <person name="Cochrane G."/>
            <person name="Meng A."/>
            <person name="Brown T."/>
            <person name="Cohen L."/>
        </authorList>
    </citation>
    <scope>NUCLEOTIDE SEQUENCE</scope>
    <source>
        <strain evidence="15">10249 10 AB</strain>
    </source>
</reference>
<evidence type="ECO:0000256" key="13">
    <source>
        <dbReference type="SAM" id="Phobius"/>
    </source>
</evidence>
<evidence type="ECO:0000259" key="14">
    <source>
        <dbReference type="Pfam" id="PF02163"/>
    </source>
</evidence>
<dbReference type="CDD" id="cd06160">
    <property type="entry name" value="S2P-M50_like_2"/>
    <property type="match status" value="1"/>
</dbReference>